<dbReference type="InterPro" id="IPR006527">
    <property type="entry name" value="F-box-assoc_dom_typ1"/>
</dbReference>
<feature type="domain" description="F-box" evidence="1">
    <location>
        <begin position="7"/>
        <end position="54"/>
    </location>
</feature>
<sequence length="394" mass="45506">MASPRRSWSLSLLPPEIIQEIFYKTPAEALVLSKPTCKKLYTLITDHSFIYKHFQRTQEHFIRASDTVQIMDPITRKISVSPVPNELLRHPFKIDTLVNTHMVHCDGFMLVAYNMLKYRDDGSRDTNLALWNPVLRNIRWIEPSRSITTSDYHGIGYKNKPSDGYKILRFTSRLWEIERHEDEPEVEIYECKTSSWRTLDVELDEGVIIMLNCVAVMGNMYWVAYRDEEVETEFIWSFDFSDESFKEICFCPPSYDISHLASLNGDSLSLLKQDEVSRTIEVWVSSKLGDGDGDVSFSKYFSLSGPDIPALRIDDEAARPVYCFVKTKSVLVWCVGVEGEGDNVCRCLTLYEIDEDGVRNDKVTERDYVHDYSRSNLCGYVYVPSMIPLPWVGE</sequence>
<protein>
    <recommendedName>
        <fullName evidence="1">F-box domain-containing protein</fullName>
    </recommendedName>
</protein>
<dbReference type="SUPFAM" id="SSF50965">
    <property type="entry name" value="Galactose oxidase, central domain"/>
    <property type="match status" value="1"/>
</dbReference>
<dbReference type="Pfam" id="PF07734">
    <property type="entry name" value="FBA_1"/>
    <property type="match status" value="1"/>
</dbReference>
<dbReference type="Pfam" id="PF00646">
    <property type="entry name" value="F-box"/>
    <property type="match status" value="1"/>
</dbReference>
<dbReference type="SUPFAM" id="SSF81383">
    <property type="entry name" value="F-box domain"/>
    <property type="match status" value="1"/>
</dbReference>
<dbReference type="EMBL" id="CAKOAT010011114">
    <property type="protein sequence ID" value="CAH8283552.1"/>
    <property type="molecule type" value="Genomic_DNA"/>
</dbReference>
<dbReference type="InterPro" id="IPR036047">
    <property type="entry name" value="F-box-like_dom_sf"/>
</dbReference>
<accession>A0ABC8INR1</accession>
<dbReference type="NCBIfam" id="TIGR01640">
    <property type="entry name" value="F_box_assoc_1"/>
    <property type="match status" value="1"/>
</dbReference>
<gene>
    <name evidence="2" type="ORF">ERUC_LOCUS627</name>
</gene>
<dbReference type="InterPro" id="IPR017451">
    <property type="entry name" value="F-box-assoc_interact_dom"/>
</dbReference>
<dbReference type="Proteomes" id="UP001642260">
    <property type="component" value="Unassembled WGS sequence"/>
</dbReference>
<dbReference type="PANTHER" id="PTHR31672:SF13">
    <property type="entry name" value="F-BOX PROTEIN CPR30-LIKE"/>
    <property type="match status" value="1"/>
</dbReference>
<reference evidence="2 3" key="1">
    <citation type="submission" date="2022-03" db="EMBL/GenBank/DDBJ databases">
        <authorList>
            <person name="Macdonald S."/>
            <person name="Ahmed S."/>
            <person name="Newling K."/>
        </authorList>
    </citation>
    <scope>NUCLEOTIDE SEQUENCE [LARGE SCALE GENOMIC DNA]</scope>
</reference>
<dbReference type="PROSITE" id="PS50181">
    <property type="entry name" value="FBOX"/>
    <property type="match status" value="1"/>
</dbReference>
<evidence type="ECO:0000259" key="1">
    <source>
        <dbReference type="PROSITE" id="PS50181"/>
    </source>
</evidence>
<dbReference type="AlphaFoldDB" id="A0ABC8INR1"/>
<name>A0ABC8INR1_ERUVS</name>
<dbReference type="InterPro" id="IPR050796">
    <property type="entry name" value="SCF_F-box_component"/>
</dbReference>
<evidence type="ECO:0000313" key="2">
    <source>
        <dbReference type="EMBL" id="CAH8283552.1"/>
    </source>
</evidence>
<dbReference type="InterPro" id="IPR011043">
    <property type="entry name" value="Gal_Oxase/kelch_b-propeller"/>
</dbReference>
<organism evidence="2 3">
    <name type="scientific">Eruca vesicaria subsp. sativa</name>
    <name type="common">Garden rocket</name>
    <name type="synonym">Eruca sativa</name>
    <dbReference type="NCBI Taxonomy" id="29727"/>
    <lineage>
        <taxon>Eukaryota</taxon>
        <taxon>Viridiplantae</taxon>
        <taxon>Streptophyta</taxon>
        <taxon>Embryophyta</taxon>
        <taxon>Tracheophyta</taxon>
        <taxon>Spermatophyta</taxon>
        <taxon>Magnoliopsida</taxon>
        <taxon>eudicotyledons</taxon>
        <taxon>Gunneridae</taxon>
        <taxon>Pentapetalae</taxon>
        <taxon>rosids</taxon>
        <taxon>malvids</taxon>
        <taxon>Brassicales</taxon>
        <taxon>Brassicaceae</taxon>
        <taxon>Brassiceae</taxon>
        <taxon>Eruca</taxon>
    </lineage>
</organism>
<dbReference type="Gene3D" id="1.20.1280.50">
    <property type="match status" value="1"/>
</dbReference>
<keyword evidence="3" id="KW-1185">Reference proteome</keyword>
<dbReference type="InterPro" id="IPR001810">
    <property type="entry name" value="F-box_dom"/>
</dbReference>
<evidence type="ECO:0000313" key="3">
    <source>
        <dbReference type="Proteomes" id="UP001642260"/>
    </source>
</evidence>
<proteinExistence type="predicted"/>
<dbReference type="PANTHER" id="PTHR31672">
    <property type="entry name" value="BNACNNG10540D PROTEIN"/>
    <property type="match status" value="1"/>
</dbReference>
<comment type="caution">
    <text evidence="2">The sequence shown here is derived from an EMBL/GenBank/DDBJ whole genome shotgun (WGS) entry which is preliminary data.</text>
</comment>